<dbReference type="SUPFAM" id="SSF57845">
    <property type="entry name" value="B-box zinc-binding domain"/>
    <property type="match status" value="1"/>
</dbReference>
<feature type="domain" description="B box-type" evidence="3">
    <location>
        <begin position="1"/>
        <end position="51"/>
    </location>
</feature>
<dbReference type="PANTHER" id="PTHR25462">
    <property type="entry name" value="BONUS, ISOFORM C-RELATED"/>
    <property type="match status" value="1"/>
</dbReference>
<feature type="domain" description="B box-type" evidence="3">
    <location>
        <begin position="63"/>
        <end position="96"/>
    </location>
</feature>
<keyword evidence="1" id="KW-0479">Metal-binding</keyword>
<dbReference type="GO" id="GO:0008270">
    <property type="term" value="F:zinc ion binding"/>
    <property type="evidence" value="ECO:0007669"/>
    <property type="project" value="UniProtKB-KW"/>
</dbReference>
<dbReference type="PANTHER" id="PTHR25462:SF296">
    <property type="entry name" value="MEIOTIC P26, ISOFORM F"/>
    <property type="match status" value="1"/>
</dbReference>
<sequence length="599" mass="68625">MSCISCQPCGRLNKEETACNWCIQCNELLCETCYDYHQILRITKDHCFLTINEYDQLSPILSSISIHCKTHNKKNIQYYCRNHNYFFCSLCKQESHSDCSDVKQVAELPGQLDSAQNLSSRIESLYKELELACENRSENIKTLAKQREDYIATIQEKKQNLQKLLNDLDLKLGVFERYYSVKTRELHVQLETLKRAYQQIKERKQNIPSLMKLQSASDIYFFLAEMKIKEQQDKNEDELKYAFSKLSDIQYKGNISFKTDNRSITILDSFRFISKSCSFRNQELIQSEVDSSTVEAEAEAIFFDSNQGDCASSQLLNHLEKLQALKLCDTSEIHEDKDTISCLNERVCVFKFCFRVEKKNPNTNITCVDVLPNCNVVLGEVSEPRLMIYSKTGIRKKEYKLRHDPNSIVVIGNSIAVTLKQSVIILSVNDNDDMTHIRKISMNDNCYGITCIDQNLVVNCTVDGLKLVTLSGHTTYMHKSITGKINMCTNSNKTLFTVKQASDIVMCFNLNTTVNSSIRCTKLSGANDIAMDREENIFVTCDQSHSVYMLRKSTSQWCTVLNKAHNMLSPRGIACDLQNDELIVVNSNGKSVYIYKMKS</sequence>
<evidence type="ECO:0000313" key="4">
    <source>
        <dbReference type="EMBL" id="VDH99205.1"/>
    </source>
</evidence>
<evidence type="ECO:0000256" key="1">
    <source>
        <dbReference type="PROSITE-ProRule" id="PRU00024"/>
    </source>
</evidence>
<dbReference type="Gene3D" id="2.120.10.30">
    <property type="entry name" value="TolB, C-terminal domain"/>
    <property type="match status" value="1"/>
</dbReference>
<keyword evidence="1" id="KW-0862">Zinc</keyword>
<reference evidence="4" key="1">
    <citation type="submission" date="2018-11" db="EMBL/GenBank/DDBJ databases">
        <authorList>
            <person name="Alioto T."/>
            <person name="Alioto T."/>
        </authorList>
    </citation>
    <scope>NUCLEOTIDE SEQUENCE</scope>
</reference>
<dbReference type="PROSITE" id="PS50119">
    <property type="entry name" value="ZF_BBOX"/>
    <property type="match status" value="2"/>
</dbReference>
<keyword evidence="2" id="KW-0175">Coiled coil</keyword>
<dbReference type="EMBL" id="UYJE01001108">
    <property type="protein sequence ID" value="VDH99205.1"/>
    <property type="molecule type" value="Genomic_DNA"/>
</dbReference>
<name>A0A8B6C311_MYTGA</name>
<keyword evidence="5" id="KW-1185">Reference proteome</keyword>
<gene>
    <name evidence="4" type="ORF">MGAL_10B070830</name>
</gene>
<evidence type="ECO:0000313" key="5">
    <source>
        <dbReference type="Proteomes" id="UP000596742"/>
    </source>
</evidence>
<dbReference type="SUPFAM" id="SSF63829">
    <property type="entry name" value="Calcium-dependent phosphotriesterase"/>
    <property type="match status" value="1"/>
</dbReference>
<proteinExistence type="predicted"/>
<protein>
    <recommendedName>
        <fullName evidence="3">B box-type domain-containing protein</fullName>
    </recommendedName>
</protein>
<dbReference type="Gene3D" id="3.30.160.60">
    <property type="entry name" value="Classic Zinc Finger"/>
    <property type="match status" value="1"/>
</dbReference>
<dbReference type="AlphaFoldDB" id="A0A8B6C311"/>
<dbReference type="InterPro" id="IPR011042">
    <property type="entry name" value="6-blade_b-propeller_TolB-like"/>
</dbReference>
<evidence type="ECO:0000259" key="3">
    <source>
        <dbReference type="PROSITE" id="PS50119"/>
    </source>
</evidence>
<keyword evidence="1" id="KW-0863">Zinc-finger</keyword>
<accession>A0A8B6C311</accession>
<feature type="coiled-coil region" evidence="2">
    <location>
        <begin position="112"/>
        <end position="203"/>
    </location>
</feature>
<organism evidence="4 5">
    <name type="scientific">Mytilus galloprovincialis</name>
    <name type="common">Mediterranean mussel</name>
    <dbReference type="NCBI Taxonomy" id="29158"/>
    <lineage>
        <taxon>Eukaryota</taxon>
        <taxon>Metazoa</taxon>
        <taxon>Spiralia</taxon>
        <taxon>Lophotrochozoa</taxon>
        <taxon>Mollusca</taxon>
        <taxon>Bivalvia</taxon>
        <taxon>Autobranchia</taxon>
        <taxon>Pteriomorphia</taxon>
        <taxon>Mytilida</taxon>
        <taxon>Mytiloidea</taxon>
        <taxon>Mytilidae</taxon>
        <taxon>Mytilinae</taxon>
        <taxon>Mytilus</taxon>
    </lineage>
</organism>
<dbReference type="InterPro" id="IPR047153">
    <property type="entry name" value="TRIM45/56/19-like"/>
</dbReference>
<dbReference type="OrthoDB" id="6195179at2759"/>
<dbReference type="InterPro" id="IPR000315">
    <property type="entry name" value="Znf_B-box"/>
</dbReference>
<evidence type="ECO:0000256" key="2">
    <source>
        <dbReference type="SAM" id="Coils"/>
    </source>
</evidence>
<dbReference type="GO" id="GO:0061630">
    <property type="term" value="F:ubiquitin protein ligase activity"/>
    <property type="evidence" value="ECO:0007669"/>
    <property type="project" value="TreeGrafter"/>
</dbReference>
<comment type="caution">
    <text evidence="4">The sequence shown here is derived from an EMBL/GenBank/DDBJ whole genome shotgun (WGS) entry which is preliminary data.</text>
</comment>
<dbReference type="Proteomes" id="UP000596742">
    <property type="component" value="Unassembled WGS sequence"/>
</dbReference>